<dbReference type="InterPro" id="IPR035901">
    <property type="entry name" value="GIY-YIG_endonuc_sf"/>
</dbReference>
<dbReference type="Gene3D" id="3.40.1440.10">
    <property type="entry name" value="GIY-YIG endonuclease"/>
    <property type="match status" value="1"/>
</dbReference>
<dbReference type="Proteomes" id="UP001597438">
    <property type="component" value="Unassembled WGS sequence"/>
</dbReference>
<dbReference type="Pfam" id="PF01541">
    <property type="entry name" value="GIY-YIG"/>
    <property type="match status" value="1"/>
</dbReference>
<comment type="similarity">
    <text evidence="1">Belongs to the UPF0213 family.</text>
</comment>
<evidence type="ECO:0000259" key="2">
    <source>
        <dbReference type="PROSITE" id="PS50164"/>
    </source>
</evidence>
<gene>
    <name evidence="3" type="ORF">ACFSYS_15940</name>
</gene>
<dbReference type="InterPro" id="IPR050190">
    <property type="entry name" value="UPF0213_domain"/>
</dbReference>
<dbReference type="PROSITE" id="PS50164">
    <property type="entry name" value="GIY_YIG"/>
    <property type="match status" value="1"/>
</dbReference>
<dbReference type="SUPFAM" id="SSF82771">
    <property type="entry name" value="GIY-YIG endonuclease"/>
    <property type="match status" value="1"/>
</dbReference>
<reference evidence="4" key="1">
    <citation type="journal article" date="2019" name="Int. J. Syst. Evol. Microbiol.">
        <title>The Global Catalogue of Microorganisms (GCM) 10K type strain sequencing project: providing services to taxonomists for standard genome sequencing and annotation.</title>
        <authorList>
            <consortium name="The Broad Institute Genomics Platform"/>
            <consortium name="The Broad Institute Genome Sequencing Center for Infectious Disease"/>
            <person name="Wu L."/>
            <person name="Ma J."/>
        </authorList>
    </citation>
    <scope>NUCLEOTIDE SEQUENCE [LARGE SCALE GENOMIC DNA]</scope>
    <source>
        <strain evidence="4">KCTC 52925</strain>
    </source>
</reference>
<evidence type="ECO:0000313" key="3">
    <source>
        <dbReference type="EMBL" id="MFD2834782.1"/>
    </source>
</evidence>
<dbReference type="InterPro" id="IPR000305">
    <property type="entry name" value="GIY-YIG_endonuc"/>
</dbReference>
<evidence type="ECO:0000313" key="4">
    <source>
        <dbReference type="Proteomes" id="UP001597438"/>
    </source>
</evidence>
<dbReference type="PANTHER" id="PTHR34477:SF5">
    <property type="entry name" value="BSL5627 PROTEIN"/>
    <property type="match status" value="1"/>
</dbReference>
<sequence length="99" mass="11724">MNQSSVYIITNKNNTVLYTGVTSDLLKRIYEHKTKLYKESFSARYNCNKLVFYTNFDSIFEAIEFEKKMKAGSRAKKIRLIKSANSEWKDLAESWFFEI</sequence>
<comment type="caution">
    <text evidence="3">The sequence shown here is derived from an EMBL/GenBank/DDBJ whole genome shotgun (WGS) entry which is preliminary data.</text>
</comment>
<keyword evidence="4" id="KW-1185">Reference proteome</keyword>
<proteinExistence type="inferred from homology"/>
<evidence type="ECO:0000256" key="1">
    <source>
        <dbReference type="ARBA" id="ARBA00007435"/>
    </source>
</evidence>
<name>A0ABW5X8K3_9FLAO</name>
<accession>A0ABW5X8K3</accession>
<feature type="domain" description="GIY-YIG" evidence="2">
    <location>
        <begin position="2"/>
        <end position="79"/>
    </location>
</feature>
<dbReference type="CDD" id="cd10448">
    <property type="entry name" value="GIY-YIG_unchar_3"/>
    <property type="match status" value="1"/>
</dbReference>
<dbReference type="PANTHER" id="PTHR34477">
    <property type="entry name" value="UPF0213 PROTEIN YHBQ"/>
    <property type="match status" value="1"/>
</dbReference>
<organism evidence="3 4">
    <name type="scientific">Christiangramia antarctica</name>
    <dbReference type="NCBI Taxonomy" id="2058158"/>
    <lineage>
        <taxon>Bacteria</taxon>
        <taxon>Pseudomonadati</taxon>
        <taxon>Bacteroidota</taxon>
        <taxon>Flavobacteriia</taxon>
        <taxon>Flavobacteriales</taxon>
        <taxon>Flavobacteriaceae</taxon>
        <taxon>Christiangramia</taxon>
    </lineage>
</organism>
<dbReference type="EMBL" id="JBHUOJ010000034">
    <property type="protein sequence ID" value="MFD2834782.1"/>
    <property type="molecule type" value="Genomic_DNA"/>
</dbReference>
<protein>
    <submittedName>
        <fullName evidence="3">GIY-YIG nuclease family protein</fullName>
    </submittedName>
</protein>
<dbReference type="RefSeq" id="WP_251743107.1">
    <property type="nucleotide sequence ID" value="NZ_JBHUOJ010000034.1"/>
</dbReference>